<accession>A0ACC1LLD4</accession>
<protein>
    <submittedName>
        <fullName evidence="1">Uncharacterized protein</fullName>
    </submittedName>
</protein>
<dbReference type="EMBL" id="JANBUP010000486">
    <property type="protein sequence ID" value="KAJ2811273.1"/>
    <property type="molecule type" value="Genomic_DNA"/>
</dbReference>
<evidence type="ECO:0000313" key="2">
    <source>
        <dbReference type="Proteomes" id="UP001140096"/>
    </source>
</evidence>
<feature type="non-terminal residue" evidence="1">
    <location>
        <position position="404"/>
    </location>
</feature>
<evidence type="ECO:0000313" key="1">
    <source>
        <dbReference type="EMBL" id="KAJ2811273.1"/>
    </source>
</evidence>
<organism evidence="1 2">
    <name type="scientific">Coemansia furcata</name>
    <dbReference type="NCBI Taxonomy" id="417177"/>
    <lineage>
        <taxon>Eukaryota</taxon>
        <taxon>Fungi</taxon>
        <taxon>Fungi incertae sedis</taxon>
        <taxon>Zoopagomycota</taxon>
        <taxon>Kickxellomycotina</taxon>
        <taxon>Kickxellomycetes</taxon>
        <taxon>Kickxellales</taxon>
        <taxon>Kickxellaceae</taxon>
        <taxon>Coemansia</taxon>
    </lineage>
</organism>
<dbReference type="Proteomes" id="UP001140096">
    <property type="component" value="Unassembled WGS sequence"/>
</dbReference>
<comment type="caution">
    <text evidence="1">The sequence shown here is derived from an EMBL/GenBank/DDBJ whole genome shotgun (WGS) entry which is preliminary data.</text>
</comment>
<proteinExistence type="predicted"/>
<sequence length="404" mass="42701">MTSPTATATPPPVADVVQAPPSVVAAAAATAATQRGNPYASAAYSGQSAYLAHQEKQQAFTNARKAAAIAAATYQHRDHFPRLPVSLLPSVPAVRSDAAHRDLGQEAPNGTAGPSSSTKRAAPGPSVQNIRASIQRTDARISPAARKGPNAAQIARLQAEIPALTVPVAYLHFPGAGLQCADLIKMHCDDILQRHGQRSLNGHASPIHAFCVARANAIGVSFVSETILQLMIAFPPIINGVPVLWRGARGVMHPIVACGVPLDKAQYAINAALKDVSNGCSHLQQEFIDNYLVNDWTALLYLEEGQQLPTSIKFHKTDGSTPIFPAHIAVPCVTCRRRNPDHCLCPAPLCHHVHKERRTAEQAAASLAIADEAAQQEAAAILAAQRAAESEKASSMVIDPSPTE</sequence>
<gene>
    <name evidence="1" type="ORF">H4S07_002164</name>
</gene>
<keyword evidence="2" id="KW-1185">Reference proteome</keyword>
<reference evidence="1" key="1">
    <citation type="submission" date="2022-07" db="EMBL/GenBank/DDBJ databases">
        <title>Phylogenomic reconstructions and comparative analyses of Kickxellomycotina fungi.</title>
        <authorList>
            <person name="Reynolds N.K."/>
            <person name="Stajich J.E."/>
            <person name="Barry K."/>
            <person name="Grigoriev I.V."/>
            <person name="Crous P."/>
            <person name="Smith M.E."/>
        </authorList>
    </citation>
    <scope>NUCLEOTIDE SEQUENCE</scope>
    <source>
        <strain evidence="1">CBS 102833</strain>
    </source>
</reference>
<name>A0ACC1LLD4_9FUNG</name>